<keyword evidence="1" id="KW-1133">Transmembrane helix</keyword>
<dbReference type="OrthoDB" id="1032154at2"/>
<sequence length="66" mass="7884">MSAPGIYYHVGKFLVWIWHNHTQKKKIKYEDIIFQYPIKLFWIVGIIAGILFIIIGYALFRLTKDL</sequence>
<keyword evidence="1" id="KW-0812">Transmembrane</keyword>
<accession>A0A380ZBY8</accession>
<feature type="transmembrane region" description="Helical" evidence="1">
    <location>
        <begin position="40"/>
        <end position="60"/>
    </location>
</feature>
<evidence type="ECO:0000313" key="2">
    <source>
        <dbReference type="EMBL" id="SUV43970.1"/>
    </source>
</evidence>
<gene>
    <name evidence="2" type="ORF">NCTC11155_03380</name>
</gene>
<evidence type="ECO:0000313" key="3">
    <source>
        <dbReference type="Proteomes" id="UP000254424"/>
    </source>
</evidence>
<dbReference type="AlphaFoldDB" id="A0A380ZBY8"/>
<dbReference type="Proteomes" id="UP000254424">
    <property type="component" value="Unassembled WGS sequence"/>
</dbReference>
<dbReference type="EMBL" id="UFSX01000002">
    <property type="protein sequence ID" value="SUV43970.1"/>
    <property type="molecule type" value="Genomic_DNA"/>
</dbReference>
<organism evidence="2 3">
    <name type="scientific">Bacteroides eggerthii</name>
    <dbReference type="NCBI Taxonomy" id="28111"/>
    <lineage>
        <taxon>Bacteria</taxon>
        <taxon>Pseudomonadati</taxon>
        <taxon>Bacteroidota</taxon>
        <taxon>Bacteroidia</taxon>
        <taxon>Bacteroidales</taxon>
        <taxon>Bacteroidaceae</taxon>
        <taxon>Bacteroides</taxon>
    </lineage>
</organism>
<evidence type="ECO:0000256" key="1">
    <source>
        <dbReference type="SAM" id="Phobius"/>
    </source>
</evidence>
<protein>
    <recommendedName>
        <fullName evidence="4">Transmembrane protein</fullName>
    </recommendedName>
</protein>
<evidence type="ECO:0008006" key="4">
    <source>
        <dbReference type="Google" id="ProtNLM"/>
    </source>
</evidence>
<reference evidence="2 3" key="1">
    <citation type="submission" date="2018-06" db="EMBL/GenBank/DDBJ databases">
        <authorList>
            <consortium name="Pathogen Informatics"/>
            <person name="Doyle S."/>
        </authorList>
    </citation>
    <scope>NUCLEOTIDE SEQUENCE [LARGE SCALE GENOMIC DNA]</scope>
    <source>
        <strain evidence="2 3">NCTC11155</strain>
    </source>
</reference>
<proteinExistence type="predicted"/>
<dbReference type="STRING" id="483216.BACEGG_00500"/>
<keyword evidence="1" id="KW-0472">Membrane</keyword>
<name>A0A380ZBY8_9BACE</name>